<reference evidence="9 10" key="1">
    <citation type="submission" date="2024-07" db="EMBL/GenBank/DDBJ databases">
        <title>Section-level genome sequencing and comparative genomics of Aspergillus sections Usti and Cavernicolus.</title>
        <authorList>
            <consortium name="Lawrence Berkeley National Laboratory"/>
            <person name="Nybo J.L."/>
            <person name="Vesth T.C."/>
            <person name="Theobald S."/>
            <person name="Frisvad J.C."/>
            <person name="Larsen T.O."/>
            <person name="Kjaerboelling I."/>
            <person name="Rothschild-Mancinelli K."/>
            <person name="Lyhne E.K."/>
            <person name="Kogle M.E."/>
            <person name="Barry K."/>
            <person name="Clum A."/>
            <person name="Na H."/>
            <person name="Ledsgaard L."/>
            <person name="Lin J."/>
            <person name="Lipzen A."/>
            <person name="Kuo A."/>
            <person name="Riley R."/>
            <person name="Mondo S."/>
            <person name="Labutti K."/>
            <person name="Haridas S."/>
            <person name="Pangalinan J."/>
            <person name="Salamov A.A."/>
            <person name="Simmons B.A."/>
            <person name="Magnuson J.K."/>
            <person name="Chen J."/>
            <person name="Drula E."/>
            <person name="Henrissat B."/>
            <person name="Wiebenga A."/>
            <person name="Lubbers R.J."/>
            <person name="Gomes A.C."/>
            <person name="Makela M.R."/>
            <person name="Stajich J."/>
            <person name="Grigoriev I.V."/>
            <person name="Mortensen U.H."/>
            <person name="De Vries R.P."/>
            <person name="Baker S.E."/>
            <person name="Andersen M.R."/>
        </authorList>
    </citation>
    <scope>NUCLEOTIDE SEQUENCE [LARGE SCALE GENOMIC DNA]</scope>
    <source>
        <strain evidence="9 10">CBS 209.92</strain>
    </source>
</reference>
<dbReference type="Gene3D" id="3.40.50.300">
    <property type="entry name" value="P-loop containing nucleotide triphosphate hydrolases"/>
    <property type="match status" value="1"/>
</dbReference>
<evidence type="ECO:0000256" key="5">
    <source>
        <dbReference type="SAM" id="MobiDB-lite"/>
    </source>
</evidence>
<dbReference type="PANTHER" id="PTHR45626">
    <property type="entry name" value="TRANSCRIPTION TERMINATION FACTOR 2-RELATED"/>
    <property type="match status" value="1"/>
</dbReference>
<dbReference type="SUPFAM" id="SSF57850">
    <property type="entry name" value="RING/U-box"/>
    <property type="match status" value="1"/>
</dbReference>
<feature type="region of interest" description="Disordered" evidence="5">
    <location>
        <begin position="32"/>
        <end position="51"/>
    </location>
</feature>
<dbReference type="InterPro" id="IPR014001">
    <property type="entry name" value="Helicase_ATP-bd"/>
</dbReference>
<proteinExistence type="predicted"/>
<dbReference type="PROSITE" id="PS50089">
    <property type="entry name" value="ZF_RING_2"/>
    <property type="match status" value="1"/>
</dbReference>
<evidence type="ECO:0000256" key="4">
    <source>
        <dbReference type="PROSITE-ProRule" id="PRU00175"/>
    </source>
</evidence>
<dbReference type="PROSITE" id="PS51192">
    <property type="entry name" value="HELICASE_ATP_BIND_1"/>
    <property type="match status" value="1"/>
</dbReference>
<keyword evidence="4" id="KW-0479">Metal-binding</keyword>
<dbReference type="PANTHER" id="PTHR45626:SF52">
    <property type="entry name" value="SINGLE-STRANDED DNA-DEPENDENT ATPASE (EUROFUNG)"/>
    <property type="match status" value="1"/>
</dbReference>
<evidence type="ECO:0000313" key="9">
    <source>
        <dbReference type="EMBL" id="KAL2798852.1"/>
    </source>
</evidence>
<sequence>MSLKRLLNPMGSGDDGEENLWQDDYMRSRPRIEGPESWSFTTTADTSLGSFPYPEITTTTTEFQQNTFENAFDRQNMLFSNPFGPGPSQDVGMDMDPMILDQNSFLQAPSDTVTLSATSYTSTPIETMDEQYTSADVSMWDGEVDDAGQAEDDGGEVVCYGILLHDRVRLVGKGTDLEPRIIRLRDTNTWNPTFRINKAPCGNIFLTFSDGTHFGRPSDKMVKALQKLISIPQFEVEAHADLNAIIHALRAVKQAEAVTRVDVNVYGSEGSRDRVGEVFSKNGLFLQEPDVRRAGTRYDNPHLLRLEGMDEGESEEETREVEGEVDVEGGSEAEAEGGEEEMPPERDADFDDMIAEVYRNLRRGEGLTRLEGGENLSKALYPHQAEALDFMTQRETGNIAEEYRLWKRDMVGGELKYRHVIITSAEEREEPDESGGGILADEMGMGKSLTTLVLISKTMPDARLWVEHQNHLRGDTGTLAEKPCRATLVVVPSRVLINTWEREIKSHLNDSLKVLMYHGRSRKTKLKEAEDYDIVITTYNTLAKEHASKLMGGPSSPLHEYAWYRVVLDEAHMIRRRKTTFHRAVIELPAKIRWCLSGTPIQNTLDDLASLLAFIHIRPFHDPRNFRYKISSPFSMRGKAKRDAITHLTTLLEAICLRRTISKISLPSPHEIIRTVHLTAHEQEQYDLTNADMHRLIAQQAGEYKEKASSFGTFQIWLQLRSFCNHGTFQPRFSWAKRNLVADEMDSVRSLTRDSWDRCLTCREVLPITARDNKSKYVENCKHVLCENCSRGGLRGPREDGMVHCPVCESLGRSGDDTRDSYLLPQGFSSKMQALVEDVGKDLDTTKSIIFSCWTRTLDLISQHLKNANIKYERIDGKTLSTQRQKILDNFDGPEAVPVLIMTTGTGAFGLNLQSVNRIFIVEPQWNPSVESQAIARAIRLGQEQRVLVTRYRVKNSIEEDMCLQQMQKLEISKMDFANDVQETQNVVSGKLVQGD</sequence>
<feature type="domain" description="Helicase C-terminal" evidence="8">
    <location>
        <begin position="831"/>
        <end position="988"/>
    </location>
</feature>
<evidence type="ECO:0000259" key="6">
    <source>
        <dbReference type="PROSITE" id="PS50089"/>
    </source>
</evidence>
<dbReference type="SMART" id="SM00490">
    <property type="entry name" value="HELICc"/>
    <property type="match status" value="1"/>
</dbReference>
<dbReference type="SMART" id="SM00487">
    <property type="entry name" value="DEXDc"/>
    <property type="match status" value="1"/>
</dbReference>
<dbReference type="CDD" id="cd18793">
    <property type="entry name" value="SF2_C_SNF"/>
    <property type="match status" value="1"/>
</dbReference>
<dbReference type="Gene3D" id="3.40.50.10810">
    <property type="entry name" value="Tandem AAA-ATPase domain"/>
    <property type="match status" value="1"/>
</dbReference>
<dbReference type="PROSITE" id="PS51194">
    <property type="entry name" value="HELICASE_CTER"/>
    <property type="match status" value="1"/>
</dbReference>
<comment type="caution">
    <text evidence="9">The sequence shown here is derived from an EMBL/GenBank/DDBJ whole genome shotgun (WGS) entry which is preliminary data.</text>
</comment>
<keyword evidence="4" id="KW-0862">Zinc</keyword>
<feature type="compositionally biased region" description="Acidic residues" evidence="5">
    <location>
        <begin position="309"/>
        <end position="347"/>
    </location>
</feature>
<dbReference type="InterPro" id="IPR001841">
    <property type="entry name" value="Znf_RING"/>
</dbReference>
<dbReference type="InterPro" id="IPR049730">
    <property type="entry name" value="SNF2/RAD54-like_C"/>
</dbReference>
<dbReference type="Proteomes" id="UP001610563">
    <property type="component" value="Unassembled WGS sequence"/>
</dbReference>
<accession>A0ABR4GIH2</accession>
<dbReference type="InterPro" id="IPR001650">
    <property type="entry name" value="Helicase_C-like"/>
</dbReference>
<dbReference type="InterPro" id="IPR027417">
    <property type="entry name" value="P-loop_NTPase"/>
</dbReference>
<keyword evidence="3" id="KW-0067">ATP-binding</keyword>
<dbReference type="SUPFAM" id="SSF52540">
    <property type="entry name" value="P-loop containing nucleoside triphosphate hydrolases"/>
    <property type="match status" value="2"/>
</dbReference>
<keyword evidence="4" id="KW-0863">Zinc-finger</keyword>
<gene>
    <name evidence="9" type="ORF">BJX66DRAFT_13043</name>
</gene>
<evidence type="ECO:0000256" key="3">
    <source>
        <dbReference type="ARBA" id="ARBA00022840"/>
    </source>
</evidence>
<dbReference type="InterPro" id="IPR038718">
    <property type="entry name" value="SNF2-like_sf"/>
</dbReference>
<organism evidence="9 10">
    <name type="scientific">Aspergillus keveii</name>
    <dbReference type="NCBI Taxonomy" id="714993"/>
    <lineage>
        <taxon>Eukaryota</taxon>
        <taxon>Fungi</taxon>
        <taxon>Dikarya</taxon>
        <taxon>Ascomycota</taxon>
        <taxon>Pezizomycotina</taxon>
        <taxon>Eurotiomycetes</taxon>
        <taxon>Eurotiomycetidae</taxon>
        <taxon>Eurotiales</taxon>
        <taxon>Aspergillaceae</taxon>
        <taxon>Aspergillus</taxon>
        <taxon>Aspergillus subgen. Nidulantes</taxon>
    </lineage>
</organism>
<dbReference type="EMBL" id="JBFTWV010000010">
    <property type="protein sequence ID" value="KAL2798852.1"/>
    <property type="molecule type" value="Genomic_DNA"/>
</dbReference>
<feature type="compositionally biased region" description="Polar residues" evidence="5">
    <location>
        <begin position="38"/>
        <end position="49"/>
    </location>
</feature>
<evidence type="ECO:0000256" key="1">
    <source>
        <dbReference type="ARBA" id="ARBA00022741"/>
    </source>
</evidence>
<evidence type="ECO:0000259" key="7">
    <source>
        <dbReference type="PROSITE" id="PS51192"/>
    </source>
</evidence>
<dbReference type="CDD" id="cd18008">
    <property type="entry name" value="DEXDc_SHPRH-like"/>
    <property type="match status" value="1"/>
</dbReference>
<dbReference type="Pfam" id="PF00176">
    <property type="entry name" value="SNF2-rel_dom"/>
    <property type="match status" value="1"/>
</dbReference>
<protein>
    <submittedName>
        <fullName evidence="9">SNF2 family N-terminal domain-containing protein</fullName>
    </submittedName>
</protein>
<dbReference type="Pfam" id="PF00271">
    <property type="entry name" value="Helicase_C"/>
    <property type="match status" value="1"/>
</dbReference>
<feature type="region of interest" description="Disordered" evidence="5">
    <location>
        <begin position="305"/>
        <end position="347"/>
    </location>
</feature>
<feature type="domain" description="Helicase ATP-binding" evidence="7">
    <location>
        <begin position="428"/>
        <end position="618"/>
    </location>
</feature>
<keyword evidence="10" id="KW-1185">Reference proteome</keyword>
<evidence type="ECO:0000259" key="8">
    <source>
        <dbReference type="PROSITE" id="PS51194"/>
    </source>
</evidence>
<name>A0ABR4GIH2_9EURO</name>
<dbReference type="InterPro" id="IPR050628">
    <property type="entry name" value="SNF2_RAD54_helicase_TF"/>
</dbReference>
<feature type="domain" description="RING-type" evidence="6">
    <location>
        <begin position="759"/>
        <end position="809"/>
    </location>
</feature>
<evidence type="ECO:0000313" key="10">
    <source>
        <dbReference type="Proteomes" id="UP001610563"/>
    </source>
</evidence>
<keyword evidence="1" id="KW-0547">Nucleotide-binding</keyword>
<keyword evidence="2" id="KW-0378">Hydrolase</keyword>
<evidence type="ECO:0000256" key="2">
    <source>
        <dbReference type="ARBA" id="ARBA00022801"/>
    </source>
</evidence>
<dbReference type="InterPro" id="IPR000330">
    <property type="entry name" value="SNF2_N"/>
</dbReference>